<dbReference type="OrthoDB" id="2353183at2"/>
<keyword evidence="1" id="KW-0812">Transmembrane</keyword>
<dbReference type="RefSeq" id="WP_142608599.1">
    <property type="nucleotide sequence ID" value="NZ_VDGG01000047.1"/>
</dbReference>
<dbReference type="Proteomes" id="UP000318937">
    <property type="component" value="Unassembled WGS sequence"/>
</dbReference>
<evidence type="ECO:0000256" key="1">
    <source>
        <dbReference type="SAM" id="Phobius"/>
    </source>
</evidence>
<evidence type="ECO:0000313" key="3">
    <source>
        <dbReference type="Proteomes" id="UP000318937"/>
    </source>
</evidence>
<feature type="transmembrane region" description="Helical" evidence="1">
    <location>
        <begin position="6"/>
        <end position="26"/>
    </location>
</feature>
<accession>A0A544SSU1</accession>
<dbReference type="Pfam" id="PF11877">
    <property type="entry name" value="DUF3397"/>
    <property type="match status" value="1"/>
</dbReference>
<dbReference type="AlphaFoldDB" id="A0A544SSU1"/>
<dbReference type="InterPro" id="IPR024515">
    <property type="entry name" value="DUF3397"/>
</dbReference>
<protein>
    <submittedName>
        <fullName evidence="2">DUF3397 domain-containing protein</fullName>
    </submittedName>
</protein>
<reference evidence="2 3" key="1">
    <citation type="submission" date="2019-05" db="EMBL/GenBank/DDBJ databases">
        <title>Psychrobacillus vulpis sp. nov., a new species isolated from feces of a red fox that inhabits in The Tablas de Daimiel Natural Park, Albacete, Spain.</title>
        <authorList>
            <person name="Rodriguez M."/>
            <person name="Reina J.C."/>
            <person name="Bejar V."/>
            <person name="Llamas I."/>
        </authorList>
    </citation>
    <scope>NUCLEOTIDE SEQUENCE [LARGE SCALE GENOMIC DNA]</scope>
    <source>
        <strain evidence="2 3">NHI-2</strain>
    </source>
</reference>
<proteinExistence type="predicted"/>
<comment type="caution">
    <text evidence="2">The sequence shown here is derived from an EMBL/GenBank/DDBJ whole genome shotgun (WGS) entry which is preliminary data.</text>
</comment>
<feature type="transmembrane region" description="Helical" evidence="1">
    <location>
        <begin position="64"/>
        <end position="83"/>
    </location>
</feature>
<organism evidence="2 3">
    <name type="scientific">Psychrobacillus soli</name>
    <dbReference type="NCBI Taxonomy" id="1543965"/>
    <lineage>
        <taxon>Bacteria</taxon>
        <taxon>Bacillati</taxon>
        <taxon>Bacillota</taxon>
        <taxon>Bacilli</taxon>
        <taxon>Bacillales</taxon>
        <taxon>Bacillaceae</taxon>
        <taxon>Psychrobacillus</taxon>
    </lineage>
</organism>
<feature type="transmembrane region" description="Helical" evidence="1">
    <location>
        <begin position="103"/>
        <end position="125"/>
    </location>
</feature>
<feature type="transmembrane region" description="Helical" evidence="1">
    <location>
        <begin position="38"/>
        <end position="58"/>
    </location>
</feature>
<keyword evidence="1" id="KW-1133">Transmembrane helix</keyword>
<name>A0A544SSU1_9BACI</name>
<dbReference type="EMBL" id="VDGG01000047">
    <property type="protein sequence ID" value="TQR08175.1"/>
    <property type="molecule type" value="Genomic_DNA"/>
</dbReference>
<keyword evidence="3" id="KW-1185">Reference proteome</keyword>
<evidence type="ECO:0000313" key="2">
    <source>
        <dbReference type="EMBL" id="TQR08175.1"/>
    </source>
</evidence>
<sequence length="129" mass="15258">MNDIINSIVSFLILFPIVLFIMTFIVSKYFLHKRKKSIGIAADITTFLLFFSVSHVFSVVFEKSIGFLLIICSLILALIMTFFDWRTKNEIEIRPLLRKIWRLLFVLLCIFYAFIWIFGVIRYALNYIS</sequence>
<gene>
    <name evidence="2" type="ORF">FG383_17035</name>
</gene>
<keyword evidence="1" id="KW-0472">Membrane</keyword>